<evidence type="ECO:0000256" key="7">
    <source>
        <dbReference type="ARBA" id="ARBA00023136"/>
    </source>
</evidence>
<dbReference type="EMBL" id="JAAXPM010000012">
    <property type="protein sequence ID" value="NKY67500.1"/>
    <property type="molecule type" value="Genomic_DNA"/>
</dbReference>
<evidence type="ECO:0000313" key="11">
    <source>
        <dbReference type="Proteomes" id="UP000182448"/>
    </source>
</evidence>
<dbReference type="OrthoDB" id="2149234at2"/>
<protein>
    <recommendedName>
        <fullName evidence="3">Protein PsiE</fullName>
    </recommendedName>
</protein>
<comment type="subcellular location">
    <subcellularLocation>
        <location evidence="1">Cell inner membrane</location>
        <topology evidence="1">Multi-pass membrane protein</topology>
    </subcellularLocation>
</comment>
<dbReference type="EMBL" id="FMAW01000013">
    <property type="protein sequence ID" value="SCC05684.1"/>
    <property type="molecule type" value="Genomic_DNA"/>
</dbReference>
<evidence type="ECO:0000256" key="6">
    <source>
        <dbReference type="ARBA" id="ARBA00022989"/>
    </source>
</evidence>
<dbReference type="InterPro" id="IPR020948">
    <property type="entry name" value="P_starv_induced_PsiE-like"/>
</dbReference>
<evidence type="ECO:0000256" key="3">
    <source>
        <dbReference type="ARBA" id="ARBA00021903"/>
    </source>
</evidence>
<evidence type="ECO:0000313" key="10">
    <source>
        <dbReference type="EMBL" id="SCC05684.1"/>
    </source>
</evidence>
<evidence type="ECO:0000256" key="1">
    <source>
        <dbReference type="ARBA" id="ARBA00004429"/>
    </source>
</evidence>
<comment type="similarity">
    <text evidence="2">Belongs to the PsiE family.</text>
</comment>
<comment type="caution">
    <text evidence="9">The sequence shown here is derived from an EMBL/GenBank/DDBJ whole genome shotgun (WGS) entry which is preliminary data.</text>
</comment>
<evidence type="ECO:0000256" key="2">
    <source>
        <dbReference type="ARBA" id="ARBA00005632"/>
    </source>
</evidence>
<keyword evidence="5 8" id="KW-0812">Transmembrane</keyword>
<accession>A0A4Y4G9I3</accession>
<organism evidence="9 12">
    <name type="scientific">Weissella hellenica</name>
    <dbReference type="NCBI Taxonomy" id="46256"/>
    <lineage>
        <taxon>Bacteria</taxon>
        <taxon>Bacillati</taxon>
        <taxon>Bacillota</taxon>
        <taxon>Bacilli</taxon>
        <taxon>Lactobacillales</taxon>
        <taxon>Lactobacillaceae</taxon>
        <taxon>Weissella</taxon>
    </lineage>
</organism>
<keyword evidence="7 8" id="KW-0472">Membrane</keyword>
<dbReference type="RefSeq" id="WP_074427795.1">
    <property type="nucleotide sequence ID" value="NZ_BJEG01000013.1"/>
</dbReference>
<feature type="transmembrane region" description="Helical" evidence="8">
    <location>
        <begin position="12"/>
        <end position="29"/>
    </location>
</feature>
<dbReference type="GO" id="GO:0016036">
    <property type="term" value="P:cellular response to phosphate starvation"/>
    <property type="evidence" value="ECO:0007669"/>
    <property type="project" value="InterPro"/>
</dbReference>
<sequence>MNNKHLEKSYNVVLGIGMLVLGIIMFGFFLKDVWQLAQLLWQVNLTDNFYNITRLILETFLFFEFVVLTQEYFLKNHISLENFMYIGITAMLRNLLVYHDDTLGILIQSVAIGLMILVLIVYRWSLRYLADLEHQEERTEFIFAEEHPNTESIKNNHSVIDTPNEKK</sequence>
<reference evidence="10 11" key="1">
    <citation type="submission" date="2016-08" db="EMBL/GenBank/DDBJ databases">
        <authorList>
            <person name="Varghese N."/>
            <person name="Submissions Spin"/>
        </authorList>
    </citation>
    <scope>NUCLEOTIDE SEQUENCE [LARGE SCALE GENOMIC DNA]</scope>
    <source>
        <strain evidence="10 11">R-53116</strain>
    </source>
</reference>
<dbReference type="GO" id="GO:0005886">
    <property type="term" value="C:plasma membrane"/>
    <property type="evidence" value="ECO:0007669"/>
    <property type="project" value="UniProtKB-SubCell"/>
</dbReference>
<dbReference type="PANTHER" id="PTHR37819:SF1">
    <property type="entry name" value="PROTEIN PSIE"/>
    <property type="match status" value="1"/>
</dbReference>
<evidence type="ECO:0000256" key="4">
    <source>
        <dbReference type="ARBA" id="ARBA00022475"/>
    </source>
</evidence>
<evidence type="ECO:0000313" key="12">
    <source>
        <dbReference type="Proteomes" id="UP000585749"/>
    </source>
</evidence>
<gene>
    <name evidence="10" type="ORF">GA0061075_11316</name>
    <name evidence="9" type="ORF">HF960_07505</name>
</gene>
<dbReference type="InterPro" id="IPR009315">
    <property type="entry name" value="P_starv_induced_PsiE"/>
</dbReference>
<dbReference type="AlphaFoldDB" id="A0A4Y4G9I3"/>
<keyword evidence="4" id="KW-1003">Cell membrane</keyword>
<evidence type="ECO:0000256" key="8">
    <source>
        <dbReference type="SAM" id="Phobius"/>
    </source>
</evidence>
<keyword evidence="6 8" id="KW-1133">Transmembrane helix</keyword>
<dbReference type="Proteomes" id="UP000585749">
    <property type="component" value="Unassembled WGS sequence"/>
</dbReference>
<keyword evidence="11" id="KW-1185">Reference proteome</keyword>
<dbReference type="PANTHER" id="PTHR37819">
    <property type="entry name" value="PROTEIN PSIE"/>
    <property type="match status" value="1"/>
</dbReference>
<feature type="transmembrane region" description="Helical" evidence="8">
    <location>
        <begin position="105"/>
        <end position="124"/>
    </location>
</feature>
<evidence type="ECO:0000256" key="5">
    <source>
        <dbReference type="ARBA" id="ARBA00022692"/>
    </source>
</evidence>
<proteinExistence type="inferred from homology"/>
<dbReference type="Pfam" id="PF06146">
    <property type="entry name" value="PsiE"/>
    <property type="match status" value="1"/>
</dbReference>
<dbReference type="Proteomes" id="UP000182448">
    <property type="component" value="Unassembled WGS sequence"/>
</dbReference>
<reference evidence="9 12" key="2">
    <citation type="submission" date="2020-04" db="EMBL/GenBank/DDBJ databases">
        <title>MicrobeNet Type strains.</title>
        <authorList>
            <person name="Nicholson A.C."/>
        </authorList>
    </citation>
    <scope>NUCLEOTIDE SEQUENCE [LARGE SCALE GENOMIC DNA]</scope>
    <source>
        <strain evidence="9 12">CCUG 33494</strain>
    </source>
</reference>
<name>A0A4Y4G9I3_WEIHE</name>
<evidence type="ECO:0000313" key="9">
    <source>
        <dbReference type="EMBL" id="NKY67500.1"/>
    </source>
</evidence>